<evidence type="ECO:0000313" key="2">
    <source>
        <dbReference type="Proteomes" id="UP001301152"/>
    </source>
</evidence>
<dbReference type="RefSeq" id="WP_173559197.1">
    <property type="nucleotide sequence ID" value="NZ_JAPIUZ010000002.1"/>
</dbReference>
<proteinExistence type="predicted"/>
<reference evidence="1 2" key="1">
    <citation type="submission" date="2022-11" db="EMBL/GenBank/DDBJ databases">
        <title>Genome sequencing of Acetobacter type strain.</title>
        <authorList>
            <person name="Heo J."/>
            <person name="Lee D."/>
            <person name="Han B.-H."/>
            <person name="Hong S.-B."/>
            <person name="Kwon S.-W."/>
        </authorList>
    </citation>
    <scope>NUCLEOTIDE SEQUENCE [LARGE SCALE GENOMIC DNA]</scope>
    <source>
        <strain evidence="1 2">KACC 21253</strain>
    </source>
</reference>
<dbReference type="Proteomes" id="UP001301152">
    <property type="component" value="Unassembled WGS sequence"/>
</dbReference>
<sequence>MAIITVTGASGSSVQVTVDGSQQSSLVQHASSVAAQLSGDLANLDIRDLTSGSDSFSNQRGYGVITAAGSYQVSGNASWLTVGGISDTLAGAVSVDATGVTHALTVLGGAGGINFTAGSQGGQFTAGAGNNTFNGNSSGGNWDIRTGDGNDTINSGNGDNTINAGGGANQIILGSGVNSVISEGQDTITASSGTQSITLNGASSTVDVGDNSLVTSNAPLGGENITVGSNSTVYGSNSTISGAKGDTISLSGSTGTVFGGNQGTIGAGQGNFVVNQADNANVNIAGDLIFRGGTGETTISAGKSTVFGADGLDVTMDATSASSLFVATVGNETLNAASSVFGIHAFGADSGTTQQTMIGGTGADTLVAGTGNATLTGGSGAANVFGFRNGVAGADYTITDFGSAAGNQVLLVDYDKYYGGSNSSAFQKVLDNAEHSTKNGVASTTITLADNSKITFDGVSSLTAKDFTGF</sequence>
<dbReference type="EMBL" id="JAPIUZ010000002">
    <property type="protein sequence ID" value="MCX2563586.1"/>
    <property type="molecule type" value="Genomic_DNA"/>
</dbReference>
<dbReference type="InterPro" id="IPR001343">
    <property type="entry name" value="Hemolysn_Ca-bd"/>
</dbReference>
<protein>
    <submittedName>
        <fullName evidence="1">Calcium-binding protein</fullName>
    </submittedName>
</protein>
<dbReference type="Pfam" id="PF00353">
    <property type="entry name" value="HemolysinCabind"/>
    <property type="match status" value="2"/>
</dbReference>
<comment type="caution">
    <text evidence="1">The sequence shown here is derived from an EMBL/GenBank/DDBJ whole genome shotgun (WGS) entry which is preliminary data.</text>
</comment>
<keyword evidence="2" id="KW-1185">Reference proteome</keyword>
<gene>
    <name evidence="1" type="ORF">OQ497_06385</name>
</gene>
<evidence type="ECO:0000313" key="1">
    <source>
        <dbReference type="EMBL" id="MCX2563586.1"/>
    </source>
</evidence>
<name>A0ABT3QEA2_9PROT</name>
<organism evidence="1 2">
    <name type="scientific">Acetobacter thailandicus</name>
    <dbReference type="NCBI Taxonomy" id="1502842"/>
    <lineage>
        <taxon>Bacteria</taxon>
        <taxon>Pseudomonadati</taxon>
        <taxon>Pseudomonadota</taxon>
        <taxon>Alphaproteobacteria</taxon>
        <taxon>Acetobacterales</taxon>
        <taxon>Acetobacteraceae</taxon>
        <taxon>Acetobacter</taxon>
    </lineage>
</organism>
<accession>A0ABT3QEA2</accession>